<evidence type="ECO:0000313" key="3">
    <source>
        <dbReference type="Proteomes" id="UP000623467"/>
    </source>
</evidence>
<accession>A0A8H6YF68</accession>
<feature type="signal peptide" evidence="1">
    <location>
        <begin position="1"/>
        <end position="22"/>
    </location>
</feature>
<proteinExistence type="predicted"/>
<evidence type="ECO:0000256" key="1">
    <source>
        <dbReference type="SAM" id="SignalP"/>
    </source>
</evidence>
<evidence type="ECO:0000313" key="2">
    <source>
        <dbReference type="EMBL" id="KAF7357169.1"/>
    </source>
</evidence>
<dbReference type="AlphaFoldDB" id="A0A8H6YF68"/>
<protein>
    <submittedName>
        <fullName evidence="2">Uncharacterized protein</fullName>
    </submittedName>
</protein>
<dbReference type="EMBL" id="JACAZH010000010">
    <property type="protein sequence ID" value="KAF7357169.1"/>
    <property type="molecule type" value="Genomic_DNA"/>
</dbReference>
<name>A0A8H6YF68_9AGAR</name>
<reference evidence="2" key="1">
    <citation type="submission" date="2020-05" db="EMBL/GenBank/DDBJ databases">
        <title>Mycena genomes resolve the evolution of fungal bioluminescence.</title>
        <authorList>
            <person name="Tsai I.J."/>
        </authorList>
    </citation>
    <scope>NUCLEOTIDE SEQUENCE</scope>
    <source>
        <strain evidence="2">160909Yilan</strain>
    </source>
</reference>
<feature type="chain" id="PRO_5034778703" evidence="1">
    <location>
        <begin position="23"/>
        <end position="193"/>
    </location>
</feature>
<organism evidence="2 3">
    <name type="scientific">Mycena sanguinolenta</name>
    <dbReference type="NCBI Taxonomy" id="230812"/>
    <lineage>
        <taxon>Eukaryota</taxon>
        <taxon>Fungi</taxon>
        <taxon>Dikarya</taxon>
        <taxon>Basidiomycota</taxon>
        <taxon>Agaricomycotina</taxon>
        <taxon>Agaricomycetes</taxon>
        <taxon>Agaricomycetidae</taxon>
        <taxon>Agaricales</taxon>
        <taxon>Marasmiineae</taxon>
        <taxon>Mycenaceae</taxon>
        <taxon>Mycena</taxon>
    </lineage>
</organism>
<keyword evidence="3" id="KW-1185">Reference proteome</keyword>
<keyword evidence="1" id="KW-0732">Signal</keyword>
<comment type="caution">
    <text evidence="2">The sequence shown here is derived from an EMBL/GenBank/DDBJ whole genome shotgun (WGS) entry which is preliminary data.</text>
</comment>
<dbReference type="Proteomes" id="UP000623467">
    <property type="component" value="Unassembled WGS sequence"/>
</dbReference>
<gene>
    <name evidence="2" type="ORF">MSAN_01311600</name>
</gene>
<sequence>MLFARPLLISLSIAGLFPAALSFPAANTVALDVRIDTAPVIAAAQAVIANTTDLVGALANLNQVNTTATQPAIDKSKTWLNAGLFPPNGVLTGTSGDVFTACLRGQQLDDSDIGKYRTRNIELLKLFRDASNEMATELEGALRDVLNKLGKVPNPFLSVAAESIVCGGCGASQRVIAVLQPALTKLFEKINAL</sequence>